<reference evidence="3" key="1">
    <citation type="submission" date="2017-09" db="EMBL/GenBank/DDBJ databases">
        <authorList>
            <person name="Feng G."/>
            <person name="Zhu H."/>
        </authorList>
    </citation>
    <scope>NUCLEOTIDE SEQUENCE [LARGE SCALE GENOMIC DNA]</scope>
    <source>
        <strain evidence="3">1PNM-20</strain>
    </source>
</reference>
<dbReference type="Proteomes" id="UP000218151">
    <property type="component" value="Unassembled WGS sequence"/>
</dbReference>
<dbReference type="InterPro" id="IPR019734">
    <property type="entry name" value="TPR_rpt"/>
</dbReference>
<dbReference type="OrthoDB" id="7325958at2"/>
<gene>
    <name evidence="2" type="ORF">CKY28_03465</name>
</gene>
<proteinExistence type="predicted"/>
<feature type="chain" id="PRO_5012607099" evidence="1">
    <location>
        <begin position="21"/>
        <end position="427"/>
    </location>
</feature>
<protein>
    <submittedName>
        <fullName evidence="2">Uncharacterized protein</fullName>
    </submittedName>
</protein>
<name>A0A2A2SH10_9SPHN</name>
<organism evidence="2 3">
    <name type="scientific">Sphingomonas lenta</name>
    <dbReference type="NCBI Taxonomy" id="1141887"/>
    <lineage>
        <taxon>Bacteria</taxon>
        <taxon>Pseudomonadati</taxon>
        <taxon>Pseudomonadota</taxon>
        <taxon>Alphaproteobacteria</taxon>
        <taxon>Sphingomonadales</taxon>
        <taxon>Sphingomonadaceae</taxon>
        <taxon>Sphingomonas</taxon>
    </lineage>
</organism>
<dbReference type="AlphaFoldDB" id="A0A2A2SH10"/>
<evidence type="ECO:0000256" key="1">
    <source>
        <dbReference type="SAM" id="SignalP"/>
    </source>
</evidence>
<keyword evidence="1" id="KW-0732">Signal</keyword>
<dbReference type="SMART" id="SM00028">
    <property type="entry name" value="TPR"/>
    <property type="match status" value="2"/>
</dbReference>
<comment type="caution">
    <text evidence="2">The sequence shown here is derived from an EMBL/GenBank/DDBJ whole genome shotgun (WGS) entry which is preliminary data.</text>
</comment>
<dbReference type="InterPro" id="IPR011990">
    <property type="entry name" value="TPR-like_helical_dom_sf"/>
</dbReference>
<keyword evidence="3" id="KW-1185">Reference proteome</keyword>
<dbReference type="SUPFAM" id="SSF48452">
    <property type="entry name" value="TPR-like"/>
    <property type="match status" value="1"/>
</dbReference>
<dbReference type="EMBL" id="NSLI01000002">
    <property type="protein sequence ID" value="PAX08460.1"/>
    <property type="molecule type" value="Genomic_DNA"/>
</dbReference>
<dbReference type="Gene3D" id="1.25.40.10">
    <property type="entry name" value="Tetratricopeptide repeat domain"/>
    <property type="match status" value="2"/>
</dbReference>
<accession>A0A2A2SH10</accession>
<sequence length="427" mass="45608">MKNVSTAVLSALLLTGAAGGAIVAEPAAAQKKKEKVQQPKLSPDVLKPLQAAEAALKVNDLATAEPAIAQAEAAAKTDEDRYFAAASRISLEERKIQAQRAANPTGVIDQTRLAAPLDVLINSPRTDPKLKGQLAYNRGIISFNSKQYPQAVQYFTQAQQLGYTSPDLTLQIAQAKERAGDVQGALGSYEAEIQRATATGQKAPEEVYRYALARAMKQPGQALPWMQRLLAAYPTQKNWRDMLVLYGLQQGSIATLDTPQKIDLFRLMDDTNSLADQYDYGEFAQKLRDRGLPVEARKILQEGIAAGKIPAGNAEYKAMQSEIAKLISNEGPLGPLETKAKAAGDGKLAAQTGDAYLSQGNNAKAAELYRAALQKGGVNADEVNTRLGIALARQGDKAGAKAAFAAVQGAPRKDLAALWSLHVDTTA</sequence>
<evidence type="ECO:0000313" key="2">
    <source>
        <dbReference type="EMBL" id="PAX08460.1"/>
    </source>
</evidence>
<feature type="signal peptide" evidence="1">
    <location>
        <begin position="1"/>
        <end position="20"/>
    </location>
</feature>
<evidence type="ECO:0000313" key="3">
    <source>
        <dbReference type="Proteomes" id="UP000218151"/>
    </source>
</evidence>
<dbReference type="RefSeq" id="WP_095996970.1">
    <property type="nucleotide sequence ID" value="NZ_NSLI01000002.1"/>
</dbReference>